<gene>
    <name evidence="2" type="ORF">B0A50_05223</name>
</gene>
<dbReference type="OrthoDB" id="552755at2759"/>
<dbReference type="PANTHER" id="PTHR15410:SF2">
    <property type="entry name" value="HIRA-INTERACTING PROTEIN 3"/>
    <property type="match status" value="1"/>
</dbReference>
<feature type="compositionally biased region" description="Acidic residues" evidence="1">
    <location>
        <begin position="199"/>
        <end position="211"/>
    </location>
</feature>
<keyword evidence="3" id="KW-1185">Reference proteome</keyword>
<feature type="compositionally biased region" description="Basic and acidic residues" evidence="1">
    <location>
        <begin position="180"/>
        <end position="190"/>
    </location>
</feature>
<feature type="compositionally biased region" description="Basic and acidic residues" evidence="1">
    <location>
        <begin position="98"/>
        <end position="109"/>
    </location>
</feature>
<feature type="compositionally biased region" description="Basic residues" evidence="1">
    <location>
        <begin position="110"/>
        <end position="120"/>
    </location>
</feature>
<evidence type="ECO:0000256" key="1">
    <source>
        <dbReference type="SAM" id="MobiDB-lite"/>
    </source>
</evidence>
<comment type="caution">
    <text evidence="2">The sequence shown here is derived from an EMBL/GenBank/DDBJ whole genome shotgun (WGS) entry which is preliminary data.</text>
</comment>
<proteinExistence type="predicted"/>
<protein>
    <recommendedName>
        <fullName evidence="4">Transcriptional regulator</fullName>
    </recommendedName>
</protein>
<feature type="compositionally biased region" description="Basic and acidic residues" evidence="1">
    <location>
        <begin position="321"/>
        <end position="335"/>
    </location>
</feature>
<dbReference type="GO" id="GO:0005634">
    <property type="term" value="C:nucleus"/>
    <property type="evidence" value="ECO:0007669"/>
    <property type="project" value="TreeGrafter"/>
</dbReference>
<evidence type="ECO:0000313" key="2">
    <source>
        <dbReference type="EMBL" id="TKA27032.1"/>
    </source>
</evidence>
<dbReference type="InterPro" id="IPR037647">
    <property type="entry name" value="HIRIP3"/>
</dbReference>
<dbReference type="PANTHER" id="PTHR15410">
    <property type="entry name" value="HIRA-INTERACTING PROTEIN 3"/>
    <property type="match status" value="1"/>
</dbReference>
<organism evidence="2 3">
    <name type="scientific">Salinomyces thailandicus</name>
    <dbReference type="NCBI Taxonomy" id="706561"/>
    <lineage>
        <taxon>Eukaryota</taxon>
        <taxon>Fungi</taxon>
        <taxon>Dikarya</taxon>
        <taxon>Ascomycota</taxon>
        <taxon>Pezizomycotina</taxon>
        <taxon>Dothideomycetes</taxon>
        <taxon>Dothideomycetidae</taxon>
        <taxon>Mycosphaerellales</taxon>
        <taxon>Teratosphaeriaceae</taxon>
        <taxon>Salinomyces</taxon>
    </lineage>
</organism>
<reference evidence="2 3" key="1">
    <citation type="submission" date="2017-03" db="EMBL/GenBank/DDBJ databases">
        <title>Genomes of endolithic fungi from Antarctica.</title>
        <authorList>
            <person name="Coleine C."/>
            <person name="Masonjones S."/>
            <person name="Stajich J.E."/>
        </authorList>
    </citation>
    <scope>NUCLEOTIDE SEQUENCE [LARGE SCALE GENOMIC DNA]</scope>
    <source>
        <strain evidence="2 3">CCFEE 6315</strain>
    </source>
</reference>
<dbReference type="EMBL" id="NAJL01000025">
    <property type="protein sequence ID" value="TKA27032.1"/>
    <property type="molecule type" value="Genomic_DNA"/>
</dbReference>
<dbReference type="Proteomes" id="UP000308549">
    <property type="component" value="Unassembled WGS sequence"/>
</dbReference>
<feature type="region of interest" description="Disordered" evidence="1">
    <location>
        <begin position="321"/>
        <end position="366"/>
    </location>
</feature>
<dbReference type="AlphaFoldDB" id="A0A4U0TY75"/>
<sequence length="366" mass="39869">MSDSELSSAANIPDDATVEQCVRRIVRDALKAGDEISINSARVEAEKQLDLVAGFFKADEKWKKRSKEIISAAVDEPPSPEAPKKSAPKPKPQRGSKRKSEDAEDETKRKTARGRKRAKKSVTPESDASASEDDEDEGPKARTKQNAKSVDAASGSEEDEEATAGTGSKTGDTSGLSEPPDEKASDEESSKPNGKATAAEDDESEMSEVFDEPPARKRRQKKSTSPSGSKAKKGAGKPARAGEELTADEEEIKRLQGWLLKCGIRKVWGKELKKFDTDKAKIKHLKSLLDDVGMTGRYSVEKAKQIKDQRELAAELEAATEFERTWGKKGDSEDRSQEEDEGKTRSRGLKPRGLVDFGDSGDEDSG</sequence>
<evidence type="ECO:0008006" key="4">
    <source>
        <dbReference type="Google" id="ProtNLM"/>
    </source>
</evidence>
<name>A0A4U0TY75_9PEZI</name>
<feature type="compositionally biased region" description="Basic residues" evidence="1">
    <location>
        <begin position="86"/>
        <end position="97"/>
    </location>
</feature>
<feature type="region of interest" description="Disordered" evidence="1">
    <location>
        <begin position="69"/>
        <end position="248"/>
    </location>
</feature>
<accession>A0A4U0TY75</accession>
<evidence type="ECO:0000313" key="3">
    <source>
        <dbReference type="Proteomes" id="UP000308549"/>
    </source>
</evidence>